<dbReference type="Gene3D" id="3.60.120.10">
    <property type="entry name" value="Anthranilate synthase"/>
    <property type="match status" value="1"/>
</dbReference>
<dbReference type="InterPro" id="IPR029062">
    <property type="entry name" value="Class_I_gatase-like"/>
</dbReference>
<protein>
    <recommendedName>
        <fullName evidence="4">aminodeoxychorismate synthase</fullName>
        <ecNumber evidence="4">2.6.1.85</ecNumber>
    </recommendedName>
    <alternativeName>
        <fullName evidence="8">Para-aminobenzoate synthase</fullName>
    </alternativeName>
    <alternativeName>
        <fullName evidence="9">p-aminobenzoic acid synthase</fullName>
    </alternativeName>
</protein>
<reference evidence="13" key="2">
    <citation type="submission" date="2023-05" db="EMBL/GenBank/DDBJ databases">
        <authorList>
            <consortium name="Lawrence Berkeley National Laboratory"/>
            <person name="Steindorff A."/>
            <person name="Hensen N."/>
            <person name="Bonometti L."/>
            <person name="Westerberg I."/>
            <person name="Brannstrom I.O."/>
            <person name="Guillou S."/>
            <person name="Cros-Aarteil S."/>
            <person name="Calhoun S."/>
            <person name="Haridas S."/>
            <person name="Kuo A."/>
            <person name="Mondo S."/>
            <person name="Pangilinan J."/>
            <person name="Riley R."/>
            <person name="Labutti K."/>
            <person name="Andreopoulos B."/>
            <person name="Lipzen A."/>
            <person name="Chen C."/>
            <person name="Yanf M."/>
            <person name="Daum C."/>
            <person name="Ng V."/>
            <person name="Clum A."/>
            <person name="Ohm R."/>
            <person name="Martin F."/>
            <person name="Silar P."/>
            <person name="Natvig D."/>
            <person name="Lalanne C."/>
            <person name="Gautier V."/>
            <person name="Ament-Velasquez S.L."/>
            <person name="Kruys A."/>
            <person name="Hutchinson M.I."/>
            <person name="Powell A.J."/>
            <person name="Barry K."/>
            <person name="Miller A.N."/>
            <person name="Grigoriev I.V."/>
            <person name="Debuchy R."/>
            <person name="Gladieux P."/>
            <person name="Thoren M.H."/>
            <person name="Johannesson H."/>
        </authorList>
    </citation>
    <scope>NUCLEOTIDE SEQUENCE</scope>
    <source>
        <strain evidence="13">CBS 731.68</strain>
    </source>
</reference>
<evidence type="ECO:0000259" key="11">
    <source>
        <dbReference type="Pfam" id="PF00425"/>
    </source>
</evidence>
<organism evidence="13 14">
    <name type="scientific">Parathielavia appendiculata</name>
    <dbReference type="NCBI Taxonomy" id="2587402"/>
    <lineage>
        <taxon>Eukaryota</taxon>
        <taxon>Fungi</taxon>
        <taxon>Dikarya</taxon>
        <taxon>Ascomycota</taxon>
        <taxon>Pezizomycotina</taxon>
        <taxon>Sordariomycetes</taxon>
        <taxon>Sordariomycetidae</taxon>
        <taxon>Sordariales</taxon>
        <taxon>Chaetomiaceae</taxon>
        <taxon>Parathielavia</taxon>
    </lineage>
</organism>
<dbReference type="EMBL" id="MU853239">
    <property type="protein sequence ID" value="KAK4120365.1"/>
    <property type="molecule type" value="Genomic_DNA"/>
</dbReference>
<keyword evidence="6" id="KW-0289">Folate biosynthesis</keyword>
<evidence type="ECO:0000259" key="12">
    <source>
        <dbReference type="Pfam" id="PF04715"/>
    </source>
</evidence>
<dbReference type="PROSITE" id="PS51273">
    <property type="entry name" value="GATASE_TYPE_1"/>
    <property type="match status" value="1"/>
</dbReference>
<dbReference type="InterPro" id="IPR019999">
    <property type="entry name" value="Anth_synth_I-like"/>
</dbReference>
<dbReference type="EC" id="2.6.1.85" evidence="4"/>
<dbReference type="CDD" id="cd01743">
    <property type="entry name" value="GATase1_Anthranilate_Synthase"/>
    <property type="match status" value="1"/>
</dbReference>
<proteinExistence type="inferred from homology"/>
<evidence type="ECO:0000256" key="1">
    <source>
        <dbReference type="ARBA" id="ARBA00001000"/>
    </source>
</evidence>
<evidence type="ECO:0000256" key="5">
    <source>
        <dbReference type="ARBA" id="ARBA00022679"/>
    </source>
</evidence>
<evidence type="ECO:0000256" key="4">
    <source>
        <dbReference type="ARBA" id="ARBA00013139"/>
    </source>
</evidence>
<dbReference type="PANTHER" id="PTHR11236">
    <property type="entry name" value="AMINOBENZOATE/ANTHRANILATE SYNTHASE"/>
    <property type="match status" value="1"/>
</dbReference>
<keyword evidence="5" id="KW-0808">Transferase</keyword>
<evidence type="ECO:0000256" key="9">
    <source>
        <dbReference type="ARBA" id="ARBA00031904"/>
    </source>
</evidence>
<evidence type="ECO:0000256" key="6">
    <source>
        <dbReference type="ARBA" id="ARBA00022909"/>
    </source>
</evidence>
<feature type="domain" description="Chorismate-utilising enzyme C-terminal" evidence="11">
    <location>
        <begin position="505"/>
        <end position="763"/>
    </location>
</feature>
<dbReference type="GeneID" id="87826905"/>
<feature type="domain" description="Anthranilate synthase component I N-terminal" evidence="12">
    <location>
        <begin position="299"/>
        <end position="442"/>
    </location>
</feature>
<reference evidence="13" key="1">
    <citation type="journal article" date="2023" name="Mol. Phylogenet. Evol.">
        <title>Genome-scale phylogeny and comparative genomics of the fungal order Sordariales.</title>
        <authorList>
            <person name="Hensen N."/>
            <person name="Bonometti L."/>
            <person name="Westerberg I."/>
            <person name="Brannstrom I.O."/>
            <person name="Guillou S."/>
            <person name="Cros-Aarteil S."/>
            <person name="Calhoun S."/>
            <person name="Haridas S."/>
            <person name="Kuo A."/>
            <person name="Mondo S."/>
            <person name="Pangilinan J."/>
            <person name="Riley R."/>
            <person name="LaButti K."/>
            <person name="Andreopoulos B."/>
            <person name="Lipzen A."/>
            <person name="Chen C."/>
            <person name="Yan M."/>
            <person name="Daum C."/>
            <person name="Ng V."/>
            <person name="Clum A."/>
            <person name="Steindorff A."/>
            <person name="Ohm R.A."/>
            <person name="Martin F."/>
            <person name="Silar P."/>
            <person name="Natvig D.O."/>
            <person name="Lalanne C."/>
            <person name="Gautier V."/>
            <person name="Ament-Velasquez S.L."/>
            <person name="Kruys A."/>
            <person name="Hutchinson M.I."/>
            <person name="Powell A.J."/>
            <person name="Barry K."/>
            <person name="Miller A.N."/>
            <person name="Grigoriev I.V."/>
            <person name="Debuchy R."/>
            <person name="Gladieux P."/>
            <person name="Hiltunen Thoren M."/>
            <person name="Johannesson H."/>
        </authorList>
    </citation>
    <scope>NUCLEOTIDE SEQUENCE</scope>
    <source>
        <strain evidence="13">CBS 731.68</strain>
    </source>
</reference>
<sequence>MGTVKVLIIDHYDSYTNNILQLLQGSQPDQDGGLYPEWSVAIIRFDQFDWDTFKTEMLPFLDAIILSPGPGTPERESDFGFNSKLIKEVDIPILGVCLGHQGIGTSLGATIINTPNIKHGQTAEIHHKAIGVLRDLPQRFWGVRYNSLVLDIESLPSDLEATAWTYDPEDPSRKVLMGLQHRRRPIFGTQWHPESVCSEHGAKILSNFRDIVLNYWATSRPANQWTSRSIRPNATLPSQILKADVLLDEAHYGSEPTTLRGVGTSGQDTPYYVATASLGKGPKPELVFHTLIRGSSADGEAWLDSAKVRDSHSRNSYLASAAFSLSYSQEPGTVSVHQDGKIIKSEKPEGSYWHWLDRFQHEVLLKNTQAILPESLNQETEVGQPLLQVGLIGYFGYELKWESLAGHRGPDADVEKHDRPDSQLIFADRVLRLDNYTGEWTLFGLIRRGEQDPIGEAIGATTSVGIDEDEFASLVSRFRDAFAGLPSPPYVQPHPLPEFFALDNEESYTRSIEKAKKAISEGETYELTLTTKFLAKSPDADPFALYLDLRGRNPAPYSAFLHFPAHDTTILSSSPERFISIDRNGVAEMKPIKGTLAVSPDPEEDLRRQNKLATDVKELAENLMIVDLIRSDLHNVSPSSSIKVPKLLHVETYQTVHQLVTTIQSQVAPTVGGVKVLERCFPPGSMTGAPKLRSVQILEQLEQQRRRGVYSGSLGYVCVSGTVDQSVVIRTIVKTGDELELGAGGAITWLSESEKEWEEVMVKANAVARARPRASDGEVVERSNELEGVRLALDHKQGLYTAVSA</sequence>
<feature type="domain" description="Glutamine amidotransferase" evidence="10">
    <location>
        <begin position="7"/>
        <end position="208"/>
    </location>
</feature>
<dbReference type="GO" id="GO:0005737">
    <property type="term" value="C:cytoplasm"/>
    <property type="evidence" value="ECO:0007669"/>
    <property type="project" value="TreeGrafter"/>
</dbReference>
<dbReference type="PRINTS" id="PR00096">
    <property type="entry name" value="GATASE"/>
</dbReference>
<evidence type="ECO:0000313" key="14">
    <source>
        <dbReference type="Proteomes" id="UP001302602"/>
    </source>
</evidence>
<evidence type="ECO:0000259" key="10">
    <source>
        <dbReference type="Pfam" id="PF00117"/>
    </source>
</evidence>
<dbReference type="GO" id="GO:0000162">
    <property type="term" value="P:L-tryptophan biosynthetic process"/>
    <property type="evidence" value="ECO:0007669"/>
    <property type="project" value="TreeGrafter"/>
</dbReference>
<dbReference type="PRINTS" id="PR00099">
    <property type="entry name" value="CPSGATASE"/>
</dbReference>
<comment type="similarity">
    <text evidence="3">In the C-terminal section; belongs to the anthranilate synthase component I family.</text>
</comment>
<name>A0AAN6YZV1_9PEZI</name>
<comment type="pathway">
    <text evidence="2">Cofactor biosynthesis; tetrahydrofolate biosynthesis; 4-aminobenzoate from chorismate: step 1/2.</text>
</comment>
<dbReference type="InterPro" id="IPR006221">
    <property type="entry name" value="TrpG/PapA_dom"/>
</dbReference>
<dbReference type="Pfam" id="PF00117">
    <property type="entry name" value="GATase"/>
    <property type="match status" value="1"/>
</dbReference>
<dbReference type="Proteomes" id="UP001302602">
    <property type="component" value="Unassembled WGS sequence"/>
</dbReference>
<comment type="caution">
    <text evidence="13">The sequence shown here is derived from an EMBL/GenBank/DDBJ whole genome shotgun (WGS) entry which is preliminary data.</text>
</comment>
<keyword evidence="7" id="KW-0315">Glutamine amidotransferase</keyword>
<dbReference type="Pfam" id="PF04715">
    <property type="entry name" value="Anth_synt_I_N"/>
    <property type="match status" value="1"/>
</dbReference>
<dbReference type="AlphaFoldDB" id="A0AAN6YZV1"/>
<evidence type="ECO:0000313" key="13">
    <source>
        <dbReference type="EMBL" id="KAK4120365.1"/>
    </source>
</evidence>
<dbReference type="PRINTS" id="PR00097">
    <property type="entry name" value="ANTSNTHASEII"/>
</dbReference>
<dbReference type="InterPro" id="IPR015890">
    <property type="entry name" value="Chorismate_C"/>
</dbReference>
<dbReference type="GO" id="GO:0008153">
    <property type="term" value="P:4-aminobenzoate biosynthetic process"/>
    <property type="evidence" value="ECO:0007669"/>
    <property type="project" value="TreeGrafter"/>
</dbReference>
<dbReference type="SUPFAM" id="SSF56322">
    <property type="entry name" value="ADC synthase"/>
    <property type="match status" value="1"/>
</dbReference>
<dbReference type="Pfam" id="PF00425">
    <property type="entry name" value="Chorismate_bind"/>
    <property type="match status" value="1"/>
</dbReference>
<gene>
    <name evidence="13" type="ORF">N657DRAFT_602990</name>
</gene>
<dbReference type="PANTHER" id="PTHR11236:SF18">
    <property type="entry name" value="AMINODEOXYCHORISMATE SYNTHASE"/>
    <property type="match status" value="1"/>
</dbReference>
<dbReference type="GO" id="GO:0046820">
    <property type="term" value="F:4-amino-4-deoxychorismate synthase activity"/>
    <property type="evidence" value="ECO:0007669"/>
    <property type="project" value="UniProtKB-EC"/>
</dbReference>
<evidence type="ECO:0000256" key="2">
    <source>
        <dbReference type="ARBA" id="ARBA00005009"/>
    </source>
</evidence>
<accession>A0AAN6YZV1</accession>
<dbReference type="Gene3D" id="3.40.50.880">
    <property type="match status" value="1"/>
</dbReference>
<dbReference type="RefSeq" id="XP_062644136.1">
    <property type="nucleotide sequence ID" value="XM_062790135.1"/>
</dbReference>
<dbReference type="InterPro" id="IPR006805">
    <property type="entry name" value="Anth_synth_I_N"/>
</dbReference>
<dbReference type="GO" id="GO:0046656">
    <property type="term" value="P:folic acid biosynthetic process"/>
    <property type="evidence" value="ECO:0007669"/>
    <property type="project" value="UniProtKB-KW"/>
</dbReference>
<dbReference type="InterPro" id="IPR005801">
    <property type="entry name" value="ADC_synthase"/>
</dbReference>
<comment type="catalytic activity">
    <reaction evidence="1">
        <text>chorismate + L-glutamine = 4-amino-4-deoxychorismate + L-glutamate</text>
        <dbReference type="Rhea" id="RHEA:11672"/>
        <dbReference type="ChEBI" id="CHEBI:29748"/>
        <dbReference type="ChEBI" id="CHEBI:29985"/>
        <dbReference type="ChEBI" id="CHEBI:58359"/>
        <dbReference type="ChEBI" id="CHEBI:58406"/>
        <dbReference type="EC" id="2.6.1.85"/>
    </reaction>
</comment>
<evidence type="ECO:0000256" key="8">
    <source>
        <dbReference type="ARBA" id="ARBA00031329"/>
    </source>
</evidence>
<dbReference type="InterPro" id="IPR017926">
    <property type="entry name" value="GATASE"/>
</dbReference>
<evidence type="ECO:0000256" key="3">
    <source>
        <dbReference type="ARBA" id="ARBA00005970"/>
    </source>
</evidence>
<evidence type="ECO:0000256" key="7">
    <source>
        <dbReference type="ARBA" id="ARBA00022962"/>
    </source>
</evidence>
<dbReference type="SUPFAM" id="SSF52317">
    <property type="entry name" value="Class I glutamine amidotransferase-like"/>
    <property type="match status" value="1"/>
</dbReference>
<keyword evidence="14" id="KW-1185">Reference proteome</keyword>
<dbReference type="NCBIfam" id="TIGR00566">
    <property type="entry name" value="trpG_papA"/>
    <property type="match status" value="1"/>
</dbReference>